<feature type="signal peptide" evidence="8">
    <location>
        <begin position="1"/>
        <end position="24"/>
    </location>
</feature>
<dbReference type="Pfam" id="PF12248">
    <property type="entry name" value="Methyltransf_FA"/>
    <property type="match status" value="1"/>
</dbReference>
<dbReference type="InterPro" id="IPR039808">
    <property type="entry name" value="Cadherin"/>
</dbReference>
<accession>A0ABD0KHL1</accession>
<proteinExistence type="predicted"/>
<dbReference type="InterPro" id="IPR002126">
    <property type="entry name" value="Cadherin-like_dom"/>
</dbReference>
<reference evidence="10 11" key="1">
    <citation type="journal article" date="2023" name="Sci. Data">
        <title>Genome assembly of the Korean intertidal mud-creeper Batillaria attramentaria.</title>
        <authorList>
            <person name="Patra A.K."/>
            <person name="Ho P.T."/>
            <person name="Jun S."/>
            <person name="Lee S.J."/>
            <person name="Kim Y."/>
            <person name="Won Y.J."/>
        </authorList>
    </citation>
    <scope>NUCLEOTIDE SEQUENCE [LARGE SCALE GENOMIC DNA]</scope>
    <source>
        <strain evidence="10">Wonlab-2016</strain>
    </source>
</reference>
<dbReference type="SMART" id="SM00112">
    <property type="entry name" value="CA"/>
    <property type="match status" value="5"/>
</dbReference>
<evidence type="ECO:0000256" key="3">
    <source>
        <dbReference type="ARBA" id="ARBA00022837"/>
    </source>
</evidence>
<feature type="domain" description="Cadherin" evidence="9">
    <location>
        <begin position="336"/>
        <end position="431"/>
    </location>
</feature>
<dbReference type="Gene3D" id="2.60.40.60">
    <property type="entry name" value="Cadherins"/>
    <property type="match status" value="5"/>
</dbReference>
<dbReference type="Proteomes" id="UP001519460">
    <property type="component" value="Unassembled WGS sequence"/>
</dbReference>
<keyword evidence="7" id="KW-1133">Transmembrane helix</keyword>
<dbReference type="PANTHER" id="PTHR24027">
    <property type="entry name" value="CADHERIN-23"/>
    <property type="match status" value="1"/>
</dbReference>
<dbReference type="GO" id="GO:0005509">
    <property type="term" value="F:calcium ion binding"/>
    <property type="evidence" value="ECO:0007669"/>
    <property type="project" value="UniProtKB-UniRule"/>
</dbReference>
<feature type="transmembrane region" description="Helical" evidence="7">
    <location>
        <begin position="91"/>
        <end position="114"/>
    </location>
</feature>
<dbReference type="InterPro" id="IPR022041">
    <property type="entry name" value="Methyltransf_FA"/>
</dbReference>
<keyword evidence="4 7" id="KW-0472">Membrane</keyword>
<feature type="domain" description="Cadherin" evidence="9">
    <location>
        <begin position="765"/>
        <end position="876"/>
    </location>
</feature>
<sequence length="943" mass="100138">AQISNRITLTLKAANLMFMCTVCATGYYSSVVSGNGSSTPRDCTPCGSGCANGTCDGQTGSCTCRLGWQPPFCDQVKVAAVADDGDSNTGAIVGAVVGAGVFLGICVIVGALLLRYRRFQTAWGKEVGGNTTSRVQETETAMEFSGGTSRPEREQGDGSDNYDKLANYENTDDIKLYTRRWVTVNTTSDHAYYYLNDLGVLVKDKTLVFYVTSSQDAIIRLAKTQGLSGSTCDVIIGSGSNTGLSVREDCSSCFSTLVASGVFLNETEAASFWLDWRSATTLQGGQGTVLGQSVLFTYTWTEKFEVNYMAVTNWYGHTGHWNVLIDTPPYFTVPNPDSSTALEIPENQPIGSTLITLEAQDDEGDSVTFAVVGQHGGTLECQGADVILREKLNYETERLLLVVIIASDGTHNTSVTFTLNIIDVIDEPPVLTLGPVTSLPEEMAAGTIVGGLFFVTDKDENDTLSFSLEGAHSHYFAINESTGTVTVANRIDRDGLVGLTRLDDVRVAVTDGAGLVTRLSLALDVDDVNDNPPVFGSDVYTVNITDTTTEDILLLTLDVTDADANSNGDVTITVSGDQGPEGLHMWTAGHDLHLNVSTLDLNDGPFSFTLTVQASDNPGTTPSLVAIAFVRVQVYPSNDHAPVWVSPVPDVSGSFPLLTIPEDSPVGTTILTLTATDADPGFFGHVSYSITSAASDSGADALHLFSINKMSGVLTTTGVLDRDPNTGGAAFYNVTLTASDPGAESSEAALCVFLDDVNDNAPSFSQPVYTRDVLCDVPVGTTLISLTSSDFDVTSKLVHEIDVGEKTLFSVNDVTGDVILMSSVTDRTSTVYVLTVTVKDGGVPEMTSTAAIVVRFQNCVTSTSTLSTVSSSLPSTLTSSSIAQDPSLSSLSDDDVTQTERVLQITCGVLGAGLLVSIIMHFIIKYSHKYEIHMKLNSILSKT</sequence>
<keyword evidence="7" id="KW-0812">Transmembrane</keyword>
<feature type="compositionally biased region" description="Polar residues" evidence="6">
    <location>
        <begin position="129"/>
        <end position="139"/>
    </location>
</feature>
<dbReference type="EMBL" id="JACVVK020000177">
    <property type="protein sequence ID" value="KAK7486552.1"/>
    <property type="molecule type" value="Genomic_DNA"/>
</dbReference>
<feature type="domain" description="Cadherin" evidence="9">
    <location>
        <begin position="438"/>
        <end position="535"/>
    </location>
</feature>
<organism evidence="10 11">
    <name type="scientific">Batillaria attramentaria</name>
    <dbReference type="NCBI Taxonomy" id="370345"/>
    <lineage>
        <taxon>Eukaryota</taxon>
        <taxon>Metazoa</taxon>
        <taxon>Spiralia</taxon>
        <taxon>Lophotrochozoa</taxon>
        <taxon>Mollusca</taxon>
        <taxon>Gastropoda</taxon>
        <taxon>Caenogastropoda</taxon>
        <taxon>Sorbeoconcha</taxon>
        <taxon>Cerithioidea</taxon>
        <taxon>Batillariidae</taxon>
        <taxon>Batillaria</taxon>
    </lineage>
</organism>
<feature type="non-terminal residue" evidence="10">
    <location>
        <position position="1"/>
    </location>
</feature>
<evidence type="ECO:0000256" key="1">
    <source>
        <dbReference type="ARBA" id="ARBA00004370"/>
    </source>
</evidence>
<dbReference type="SUPFAM" id="SSF49313">
    <property type="entry name" value="Cadherin-like"/>
    <property type="match status" value="5"/>
</dbReference>
<evidence type="ECO:0000256" key="8">
    <source>
        <dbReference type="SAM" id="SignalP"/>
    </source>
</evidence>
<dbReference type="PROSITE" id="PS50268">
    <property type="entry name" value="CADHERIN_2"/>
    <property type="match status" value="5"/>
</dbReference>
<evidence type="ECO:0000256" key="6">
    <source>
        <dbReference type="SAM" id="MobiDB-lite"/>
    </source>
</evidence>
<evidence type="ECO:0000313" key="10">
    <source>
        <dbReference type="EMBL" id="KAK7486552.1"/>
    </source>
</evidence>
<dbReference type="PROSITE" id="PS00232">
    <property type="entry name" value="CADHERIN_1"/>
    <property type="match status" value="2"/>
</dbReference>
<evidence type="ECO:0000256" key="7">
    <source>
        <dbReference type="SAM" id="Phobius"/>
    </source>
</evidence>
<keyword evidence="8" id="KW-0732">Signal</keyword>
<dbReference type="PANTHER" id="PTHR24027:SF442">
    <property type="entry name" value="PROTOCADHERIN-15 ISOFORM X1"/>
    <property type="match status" value="1"/>
</dbReference>
<feature type="domain" description="Cadherin" evidence="9">
    <location>
        <begin position="536"/>
        <end position="644"/>
    </location>
</feature>
<keyword evidence="2" id="KW-0677">Repeat</keyword>
<evidence type="ECO:0000256" key="4">
    <source>
        <dbReference type="ARBA" id="ARBA00023136"/>
    </source>
</evidence>
<dbReference type="CDD" id="cd11304">
    <property type="entry name" value="Cadherin_repeat"/>
    <property type="match status" value="4"/>
</dbReference>
<evidence type="ECO:0000313" key="11">
    <source>
        <dbReference type="Proteomes" id="UP001519460"/>
    </source>
</evidence>
<dbReference type="PRINTS" id="PR00205">
    <property type="entry name" value="CADHERIN"/>
</dbReference>
<dbReference type="InterPro" id="IPR020894">
    <property type="entry name" value="Cadherin_CS"/>
</dbReference>
<dbReference type="InterPro" id="IPR015919">
    <property type="entry name" value="Cadherin-like_sf"/>
</dbReference>
<keyword evidence="11" id="KW-1185">Reference proteome</keyword>
<dbReference type="GO" id="GO:0016020">
    <property type="term" value="C:membrane"/>
    <property type="evidence" value="ECO:0007669"/>
    <property type="project" value="UniProtKB-SubCell"/>
</dbReference>
<keyword evidence="3 5" id="KW-0106">Calcium</keyword>
<evidence type="ECO:0000256" key="2">
    <source>
        <dbReference type="ARBA" id="ARBA00022737"/>
    </source>
</evidence>
<protein>
    <recommendedName>
        <fullName evidence="9">Cadherin domain-containing protein</fullName>
    </recommendedName>
</protein>
<dbReference type="Pfam" id="PF00028">
    <property type="entry name" value="Cadherin"/>
    <property type="match status" value="1"/>
</dbReference>
<evidence type="ECO:0000259" key="9">
    <source>
        <dbReference type="PROSITE" id="PS50268"/>
    </source>
</evidence>
<feature type="chain" id="PRO_5044847032" description="Cadherin domain-containing protein" evidence="8">
    <location>
        <begin position="25"/>
        <end position="943"/>
    </location>
</feature>
<feature type="transmembrane region" description="Helical" evidence="7">
    <location>
        <begin position="902"/>
        <end position="924"/>
    </location>
</feature>
<evidence type="ECO:0000256" key="5">
    <source>
        <dbReference type="PROSITE-ProRule" id="PRU00043"/>
    </source>
</evidence>
<gene>
    <name evidence="10" type="ORF">BaRGS_00022218</name>
</gene>
<feature type="region of interest" description="Disordered" evidence="6">
    <location>
        <begin position="128"/>
        <end position="164"/>
    </location>
</feature>
<comment type="subcellular location">
    <subcellularLocation>
        <location evidence="1">Membrane</location>
    </subcellularLocation>
</comment>
<dbReference type="AlphaFoldDB" id="A0ABD0KHL1"/>
<feature type="domain" description="Cadherin" evidence="9">
    <location>
        <begin position="659"/>
        <end position="764"/>
    </location>
</feature>
<comment type="caution">
    <text evidence="10">The sequence shown here is derived from an EMBL/GenBank/DDBJ whole genome shotgun (WGS) entry which is preliminary data.</text>
</comment>
<name>A0ABD0KHL1_9CAEN</name>